<feature type="transmembrane region" description="Helical" evidence="2">
    <location>
        <begin position="224"/>
        <end position="248"/>
    </location>
</feature>
<dbReference type="Proteomes" id="UP000626109">
    <property type="component" value="Unassembled WGS sequence"/>
</dbReference>
<name>A0A813L2X8_POLGL</name>
<keyword evidence="2" id="KW-1133">Transmembrane helix</keyword>
<feature type="region of interest" description="Disordered" evidence="1">
    <location>
        <begin position="152"/>
        <end position="218"/>
    </location>
</feature>
<evidence type="ECO:0000313" key="3">
    <source>
        <dbReference type="EMBL" id="CAE8719494.1"/>
    </source>
</evidence>
<evidence type="ECO:0008006" key="5">
    <source>
        <dbReference type="Google" id="ProtNLM"/>
    </source>
</evidence>
<organism evidence="3 4">
    <name type="scientific">Polarella glacialis</name>
    <name type="common">Dinoflagellate</name>
    <dbReference type="NCBI Taxonomy" id="89957"/>
    <lineage>
        <taxon>Eukaryota</taxon>
        <taxon>Sar</taxon>
        <taxon>Alveolata</taxon>
        <taxon>Dinophyceae</taxon>
        <taxon>Suessiales</taxon>
        <taxon>Suessiaceae</taxon>
        <taxon>Polarella</taxon>
    </lineage>
</organism>
<comment type="caution">
    <text evidence="3">The sequence shown here is derived from an EMBL/GenBank/DDBJ whole genome shotgun (WGS) entry which is preliminary data.</text>
</comment>
<keyword evidence="2" id="KW-0812">Transmembrane</keyword>
<evidence type="ECO:0000313" key="4">
    <source>
        <dbReference type="Proteomes" id="UP000626109"/>
    </source>
</evidence>
<evidence type="ECO:0000256" key="1">
    <source>
        <dbReference type="SAM" id="MobiDB-lite"/>
    </source>
</evidence>
<protein>
    <recommendedName>
        <fullName evidence="5">Transmembrane protein</fullName>
    </recommendedName>
</protein>
<reference evidence="3" key="1">
    <citation type="submission" date="2021-02" db="EMBL/GenBank/DDBJ databases">
        <authorList>
            <person name="Dougan E. K."/>
            <person name="Rhodes N."/>
            <person name="Thang M."/>
            <person name="Chan C."/>
        </authorList>
    </citation>
    <scope>NUCLEOTIDE SEQUENCE</scope>
</reference>
<gene>
    <name evidence="3" type="ORF">PGLA2088_LOCUS40695</name>
</gene>
<dbReference type="AlphaFoldDB" id="A0A813L2X8"/>
<dbReference type="EMBL" id="CAJNNW010033551">
    <property type="protein sequence ID" value="CAE8719494.1"/>
    <property type="molecule type" value="Genomic_DNA"/>
</dbReference>
<keyword evidence="2" id="KW-0472">Membrane</keyword>
<evidence type="ECO:0000256" key="2">
    <source>
        <dbReference type="SAM" id="Phobius"/>
    </source>
</evidence>
<proteinExistence type="predicted"/>
<sequence>MRTFLLERYRYIMLACKAAMLSCTSMLVVLRLPTYSTVSSFLAQSEPVILTCKACSYYVLKEMKACGLKRLHAAYFRMIFLMSVLAPTTKALHVGVSNLDEASLIEPTQASVPERAAAFPASNEPIGAHSEMTDSPDAVKAVQAFASPPSNSTPFAFPPESGQAKKAPFLSKASRGSGQSLASDIHPLAPPREEVSAQKATGMVSGKRGQLPDDKKTQSTAGSLAMSMIYGAQQGFVIMLLVALLSMGGSRIARTRRRDSGVSTDGPDPLAYLFQSKQLDELRVGDPKRESKETGSKLFMGNMRDLMRL</sequence>
<accession>A0A813L2X8</accession>